<comment type="subcellular location">
    <subcellularLocation>
        <location evidence="1 5">Cytoplasm</location>
    </subcellularLocation>
</comment>
<evidence type="ECO:0000313" key="9">
    <source>
        <dbReference type="Proteomes" id="UP000027318"/>
    </source>
</evidence>
<keyword evidence="4 5" id="KW-0963">Cytoplasm</keyword>
<dbReference type="PANTHER" id="PTHR33602:SF1">
    <property type="entry name" value="REGULATORY PROTEIN RECX FAMILY PROTEIN"/>
    <property type="match status" value="1"/>
</dbReference>
<feature type="domain" description="RecX second three-helical" evidence="6">
    <location>
        <begin position="56"/>
        <end position="94"/>
    </location>
</feature>
<proteinExistence type="inferred from homology"/>
<evidence type="ECO:0000256" key="3">
    <source>
        <dbReference type="ARBA" id="ARBA00018111"/>
    </source>
</evidence>
<gene>
    <name evidence="5" type="primary">recX</name>
    <name evidence="8" type="ORF">ADINL_1100</name>
</gene>
<comment type="caution">
    <text evidence="8">The sequence shown here is derived from an EMBL/GenBank/DDBJ whole genome shotgun (WGS) entry which is preliminary data.</text>
</comment>
<evidence type="ECO:0000259" key="7">
    <source>
        <dbReference type="Pfam" id="PF21981"/>
    </source>
</evidence>
<feature type="domain" description="RecX third three-helical" evidence="7">
    <location>
        <begin position="105"/>
        <end position="147"/>
    </location>
</feature>
<dbReference type="InterPro" id="IPR036390">
    <property type="entry name" value="WH_DNA-bd_sf"/>
</dbReference>
<reference evidence="8 9" key="1">
    <citation type="journal article" date="2005" name="Int. J. Syst. Evol. Microbiol.">
        <title>Nitrincola lacisaponensis gen. nov., sp. nov., a novel alkaliphilic bacterium isolated from an alkaline, saline lake.</title>
        <authorList>
            <person name="Dimitriu P.A."/>
            <person name="Shukla S.K."/>
            <person name="Conradt J."/>
            <person name="Marquez M.C."/>
            <person name="Ventosa A."/>
            <person name="Maglia A."/>
            <person name="Peyton B.M."/>
            <person name="Pinkart H.C."/>
            <person name="Mormile M.R."/>
        </authorList>
    </citation>
    <scope>NUCLEOTIDE SEQUENCE [LARGE SCALE GENOMIC DNA]</scope>
    <source>
        <strain evidence="8 9">4CA</strain>
    </source>
</reference>
<accession>A0A063Y2I8</accession>
<dbReference type="InterPro" id="IPR003783">
    <property type="entry name" value="Regulatory_RecX"/>
</dbReference>
<protein>
    <recommendedName>
        <fullName evidence="3 5">Regulatory protein RecX</fullName>
    </recommendedName>
</protein>
<evidence type="ECO:0000256" key="5">
    <source>
        <dbReference type="HAMAP-Rule" id="MF_01114"/>
    </source>
</evidence>
<organism evidence="8 9">
    <name type="scientific">Nitrincola lacisaponensis</name>
    <dbReference type="NCBI Taxonomy" id="267850"/>
    <lineage>
        <taxon>Bacteria</taxon>
        <taxon>Pseudomonadati</taxon>
        <taxon>Pseudomonadota</taxon>
        <taxon>Gammaproteobacteria</taxon>
        <taxon>Oceanospirillales</taxon>
        <taxon>Oceanospirillaceae</taxon>
        <taxon>Nitrincola</taxon>
    </lineage>
</organism>
<comment type="function">
    <text evidence="5">Modulates RecA activity.</text>
</comment>
<dbReference type="AlphaFoldDB" id="A0A063Y2I8"/>
<dbReference type="InterPro" id="IPR036388">
    <property type="entry name" value="WH-like_DNA-bd_sf"/>
</dbReference>
<dbReference type="EMBL" id="JMSZ01000016">
    <property type="protein sequence ID" value="KDE40508.1"/>
    <property type="molecule type" value="Genomic_DNA"/>
</dbReference>
<dbReference type="STRING" id="267850.ADINL_1100"/>
<dbReference type="PANTHER" id="PTHR33602">
    <property type="entry name" value="REGULATORY PROTEIN RECX FAMILY PROTEIN"/>
    <property type="match status" value="1"/>
</dbReference>
<dbReference type="GO" id="GO:0006282">
    <property type="term" value="P:regulation of DNA repair"/>
    <property type="evidence" value="ECO:0007669"/>
    <property type="project" value="UniProtKB-UniRule"/>
</dbReference>
<dbReference type="InterPro" id="IPR053924">
    <property type="entry name" value="RecX_HTH_2nd"/>
</dbReference>
<dbReference type="Proteomes" id="UP000027318">
    <property type="component" value="Unassembled WGS sequence"/>
</dbReference>
<keyword evidence="9" id="KW-1185">Reference proteome</keyword>
<evidence type="ECO:0000259" key="6">
    <source>
        <dbReference type="Pfam" id="PF02631"/>
    </source>
</evidence>
<evidence type="ECO:0000256" key="4">
    <source>
        <dbReference type="ARBA" id="ARBA00022490"/>
    </source>
</evidence>
<dbReference type="PATRIC" id="fig|267850.7.peg.1094"/>
<dbReference type="HAMAP" id="MF_01114">
    <property type="entry name" value="RecX"/>
    <property type="match status" value="1"/>
</dbReference>
<comment type="similarity">
    <text evidence="2 5">Belongs to the RecX family.</text>
</comment>
<dbReference type="SUPFAM" id="SSF46785">
    <property type="entry name" value="Winged helix' DNA-binding domain"/>
    <property type="match status" value="1"/>
</dbReference>
<dbReference type="Pfam" id="PF21981">
    <property type="entry name" value="RecX_HTH3"/>
    <property type="match status" value="1"/>
</dbReference>
<dbReference type="Pfam" id="PF02631">
    <property type="entry name" value="RecX_HTH2"/>
    <property type="match status" value="1"/>
</dbReference>
<dbReference type="InterPro" id="IPR053925">
    <property type="entry name" value="RecX_HTH_3rd"/>
</dbReference>
<evidence type="ECO:0000256" key="1">
    <source>
        <dbReference type="ARBA" id="ARBA00004496"/>
    </source>
</evidence>
<evidence type="ECO:0000313" key="8">
    <source>
        <dbReference type="EMBL" id="KDE40508.1"/>
    </source>
</evidence>
<evidence type="ECO:0000256" key="2">
    <source>
        <dbReference type="ARBA" id="ARBA00009695"/>
    </source>
</evidence>
<dbReference type="Gene3D" id="1.10.10.10">
    <property type="entry name" value="Winged helix-like DNA-binding domain superfamily/Winged helix DNA-binding domain"/>
    <property type="match status" value="3"/>
</dbReference>
<name>A0A063Y2I8_9GAMM</name>
<dbReference type="GO" id="GO:0005737">
    <property type="term" value="C:cytoplasm"/>
    <property type="evidence" value="ECO:0007669"/>
    <property type="project" value="UniProtKB-SubCell"/>
</dbReference>
<sequence>MKTPLDAAALKNRVIGLLARREYSRLELIQRLRQQAASVSILNNVLDALEQDGYLSDQRCAESFIRQRLGQYWGPKRIRYELQQKGIPASLINRLLEEADPDWDALALNLATKRFDLSGRADLKEQAKRLRYLVNYGFSYDQAQRALKTDLM</sequence>
<dbReference type="RefSeq" id="WP_036544695.1">
    <property type="nucleotide sequence ID" value="NZ_JBKBNO010000001.1"/>
</dbReference>
<dbReference type="OrthoDB" id="7066780at2"/>